<evidence type="ECO:0000256" key="1">
    <source>
        <dbReference type="SAM" id="MobiDB-lite"/>
    </source>
</evidence>
<accession>A0A834KLU2</accession>
<evidence type="ECO:0000313" key="3">
    <source>
        <dbReference type="EMBL" id="KAF7410304.1"/>
    </source>
</evidence>
<keyword evidence="2" id="KW-0812">Transmembrane</keyword>
<keyword evidence="4" id="KW-1185">Reference proteome</keyword>
<dbReference type="AlphaFoldDB" id="A0A834KLU2"/>
<evidence type="ECO:0000313" key="4">
    <source>
        <dbReference type="Proteomes" id="UP000617340"/>
    </source>
</evidence>
<reference evidence="3" key="1">
    <citation type="journal article" date="2020" name="G3 (Bethesda)">
        <title>High-Quality Assemblies for Three Invasive Social Wasps from the &lt;i&gt;Vespula&lt;/i&gt; Genus.</title>
        <authorList>
            <person name="Harrop T.W.R."/>
            <person name="Guhlin J."/>
            <person name="McLaughlin G.M."/>
            <person name="Permina E."/>
            <person name="Stockwell P."/>
            <person name="Gilligan J."/>
            <person name="Le Lec M.F."/>
            <person name="Gruber M.A.M."/>
            <person name="Quinn O."/>
            <person name="Lovegrove M."/>
            <person name="Duncan E.J."/>
            <person name="Remnant E.J."/>
            <person name="Van Eeckhoven J."/>
            <person name="Graham B."/>
            <person name="Knapp R.A."/>
            <person name="Langford K.W."/>
            <person name="Kronenberg Z."/>
            <person name="Press M.O."/>
            <person name="Eacker S.M."/>
            <person name="Wilson-Rankin E.E."/>
            <person name="Purcell J."/>
            <person name="Lester P.J."/>
            <person name="Dearden P.K."/>
        </authorList>
    </citation>
    <scope>NUCLEOTIDE SEQUENCE</scope>
    <source>
        <strain evidence="3">Linc-1</strain>
    </source>
</reference>
<organism evidence="3 4">
    <name type="scientific">Vespula germanica</name>
    <name type="common">German yellow jacket</name>
    <name type="synonym">Paravespula germanica</name>
    <dbReference type="NCBI Taxonomy" id="30212"/>
    <lineage>
        <taxon>Eukaryota</taxon>
        <taxon>Metazoa</taxon>
        <taxon>Ecdysozoa</taxon>
        <taxon>Arthropoda</taxon>
        <taxon>Hexapoda</taxon>
        <taxon>Insecta</taxon>
        <taxon>Pterygota</taxon>
        <taxon>Neoptera</taxon>
        <taxon>Endopterygota</taxon>
        <taxon>Hymenoptera</taxon>
        <taxon>Apocrita</taxon>
        <taxon>Aculeata</taxon>
        <taxon>Vespoidea</taxon>
        <taxon>Vespidae</taxon>
        <taxon>Vespinae</taxon>
        <taxon>Vespula</taxon>
    </lineage>
</organism>
<feature type="region of interest" description="Disordered" evidence="1">
    <location>
        <begin position="249"/>
        <end position="269"/>
    </location>
</feature>
<proteinExistence type="predicted"/>
<feature type="transmembrane region" description="Helical" evidence="2">
    <location>
        <begin position="49"/>
        <end position="72"/>
    </location>
</feature>
<name>A0A834KLU2_VESGE</name>
<keyword evidence="2" id="KW-1133">Transmembrane helix</keyword>
<keyword evidence="2" id="KW-0472">Membrane</keyword>
<protein>
    <submittedName>
        <fullName evidence="3">Uncharacterized protein</fullName>
    </submittedName>
</protein>
<comment type="caution">
    <text evidence="3">The sequence shown here is derived from an EMBL/GenBank/DDBJ whole genome shotgun (WGS) entry which is preliminary data.</text>
</comment>
<feature type="compositionally biased region" description="Basic and acidic residues" evidence="1">
    <location>
        <begin position="260"/>
        <end position="269"/>
    </location>
</feature>
<dbReference type="Proteomes" id="UP000617340">
    <property type="component" value="Unassembled WGS sequence"/>
</dbReference>
<dbReference type="EMBL" id="JACSDZ010000003">
    <property type="protein sequence ID" value="KAF7410304.1"/>
    <property type="molecule type" value="Genomic_DNA"/>
</dbReference>
<gene>
    <name evidence="3" type="ORF">HZH68_004685</name>
</gene>
<sequence length="269" mass="28957">MEAFLYGGIAHVATLEKLKKQKKRRGSSSSSNSSSSSSSSSVVIVEVEVVVVVVVVVEVVIAAAVVAIVVVSKKAKVGEIRRAAGNVSRCAKLPGEWGVKAHPFEAQVSARNPSIPLMLRGQKSGQQHRLVSCTGIPFDSIFMKRFHGSRCGFRLELFKNERTLRSLYTEVSNSRKARIISSVVEASCMGYSTLLRKVLKGHLHFPGDPRGTVVAIVAVVAVVGAKAGGKDRKWMINVVGMALPYPKISKTHSTPSGETNARRDIGNYS</sequence>
<evidence type="ECO:0000256" key="2">
    <source>
        <dbReference type="SAM" id="Phobius"/>
    </source>
</evidence>